<gene>
    <name evidence="3" type="ORF">IAA70_06160</name>
</gene>
<sequence>MSASREKKKRQSDAGSNGAASVNASKKGLGKTGKTVLYAILAVVVVAAIVFFGMVSTGFFVTHTVAATVGGHDLSPAMVNYFYNTAYQNMADSMGDYLSVIIDTEKPLDDQPYMSDEFDTWGDYLTDTALKSAHEVYAVYDEAIANGYTLSEDEQASIDSQIDMLDLYGSVYGYSSGNAYLAGLYGNGSTVDSYREYLTINLIASSYAQQIYDGYTYTAEDLDAYYQENNQDFDAVTFRVYSINVPTAEEGEEVDTEAALAECETKAKEMAEASQGDEQAYLDYTVKFADEDSKETYEDDTTTLREDYTLSNCLELYRDWLADSSRQPGDTTYVQNEETGYYVLYFVGQVDRTYQLPNVRDILIPVSDTTDEEAMATAKEKAQTLLDDFLAGDDVSEDAFAALTEEDTSMTGTLYENLVPGTITDEVDSWCQEEGRTAGDTNIFEGTDGYHVVYFSGYGDVYR</sequence>
<evidence type="ECO:0000256" key="1">
    <source>
        <dbReference type="SAM" id="MobiDB-lite"/>
    </source>
</evidence>
<feature type="transmembrane region" description="Helical" evidence="2">
    <location>
        <begin position="36"/>
        <end position="61"/>
    </location>
</feature>
<dbReference type="AlphaFoldDB" id="A0A9D1A7Z7"/>
<name>A0A9D1A7Z7_9FIRM</name>
<dbReference type="Proteomes" id="UP000824258">
    <property type="component" value="Unassembled WGS sequence"/>
</dbReference>
<dbReference type="GO" id="GO:0003755">
    <property type="term" value="F:peptidyl-prolyl cis-trans isomerase activity"/>
    <property type="evidence" value="ECO:0007669"/>
    <property type="project" value="InterPro"/>
</dbReference>
<dbReference type="EMBL" id="DVGD01000198">
    <property type="protein sequence ID" value="HIR09967.1"/>
    <property type="molecule type" value="Genomic_DNA"/>
</dbReference>
<evidence type="ECO:0000256" key="2">
    <source>
        <dbReference type="SAM" id="Phobius"/>
    </source>
</evidence>
<feature type="region of interest" description="Disordered" evidence="1">
    <location>
        <begin position="1"/>
        <end position="21"/>
    </location>
</feature>
<keyword evidence="2" id="KW-0812">Transmembrane</keyword>
<dbReference type="InterPro" id="IPR027304">
    <property type="entry name" value="Trigger_fact/SurA_dom_sf"/>
</dbReference>
<dbReference type="SUPFAM" id="SSF109998">
    <property type="entry name" value="Triger factor/SurA peptide-binding domain-like"/>
    <property type="match status" value="1"/>
</dbReference>
<keyword evidence="2" id="KW-0472">Membrane</keyword>
<dbReference type="Gene3D" id="3.10.50.40">
    <property type="match status" value="1"/>
</dbReference>
<comment type="caution">
    <text evidence="3">The sequence shown here is derived from an EMBL/GenBank/DDBJ whole genome shotgun (WGS) entry which is preliminary data.</text>
</comment>
<proteinExistence type="predicted"/>
<evidence type="ECO:0000313" key="3">
    <source>
        <dbReference type="EMBL" id="HIR09967.1"/>
    </source>
</evidence>
<keyword evidence="2" id="KW-1133">Transmembrane helix</keyword>
<feature type="compositionally biased region" description="Basic residues" evidence="1">
    <location>
        <begin position="1"/>
        <end position="10"/>
    </location>
</feature>
<dbReference type="InterPro" id="IPR046357">
    <property type="entry name" value="PPIase_dom_sf"/>
</dbReference>
<evidence type="ECO:0000313" key="4">
    <source>
        <dbReference type="Proteomes" id="UP000824258"/>
    </source>
</evidence>
<organism evidence="3 4">
    <name type="scientific">Candidatus Avoscillospira stercoripullorum</name>
    <dbReference type="NCBI Taxonomy" id="2840709"/>
    <lineage>
        <taxon>Bacteria</taxon>
        <taxon>Bacillati</taxon>
        <taxon>Bacillota</taxon>
        <taxon>Clostridia</taxon>
        <taxon>Eubacteriales</taxon>
        <taxon>Oscillospiraceae</taxon>
        <taxon>Oscillospiraceae incertae sedis</taxon>
        <taxon>Candidatus Avoscillospira</taxon>
    </lineage>
</organism>
<reference evidence="3" key="1">
    <citation type="submission" date="2020-10" db="EMBL/GenBank/DDBJ databases">
        <authorList>
            <person name="Gilroy R."/>
        </authorList>
    </citation>
    <scope>NUCLEOTIDE SEQUENCE</scope>
    <source>
        <strain evidence="3">ChiHjej9B8-7071</strain>
    </source>
</reference>
<protein>
    <submittedName>
        <fullName evidence="3">Uncharacterized protein</fullName>
    </submittedName>
</protein>
<accession>A0A9D1A7Z7</accession>
<feature type="non-terminal residue" evidence="3">
    <location>
        <position position="463"/>
    </location>
</feature>
<reference evidence="3" key="2">
    <citation type="journal article" date="2021" name="PeerJ">
        <title>Extensive microbial diversity within the chicken gut microbiome revealed by metagenomics and culture.</title>
        <authorList>
            <person name="Gilroy R."/>
            <person name="Ravi A."/>
            <person name="Getino M."/>
            <person name="Pursley I."/>
            <person name="Horton D.L."/>
            <person name="Alikhan N.F."/>
            <person name="Baker D."/>
            <person name="Gharbi K."/>
            <person name="Hall N."/>
            <person name="Watson M."/>
            <person name="Adriaenssens E.M."/>
            <person name="Foster-Nyarko E."/>
            <person name="Jarju S."/>
            <person name="Secka A."/>
            <person name="Antonio M."/>
            <person name="Oren A."/>
            <person name="Chaudhuri R.R."/>
            <person name="La Ragione R."/>
            <person name="Hildebrand F."/>
            <person name="Pallen M.J."/>
        </authorList>
    </citation>
    <scope>NUCLEOTIDE SEQUENCE</scope>
    <source>
        <strain evidence="3">ChiHjej9B8-7071</strain>
    </source>
</reference>